<dbReference type="EMBL" id="CP093313">
    <property type="protein sequence ID" value="UWZ85951.1"/>
    <property type="molecule type" value="Genomic_DNA"/>
</dbReference>
<evidence type="ECO:0000313" key="2">
    <source>
        <dbReference type="EMBL" id="UWZ85951.1"/>
    </source>
</evidence>
<accession>A0A9J7BTJ2</accession>
<evidence type="ECO:0000313" key="3">
    <source>
        <dbReference type="Proteomes" id="UP001059380"/>
    </source>
</evidence>
<name>A0A9J7BTJ2_9BACT</name>
<reference evidence="2" key="1">
    <citation type="submission" date="2021-04" db="EMBL/GenBank/DDBJ databases">
        <title>Phylogenetic analysis of Acidobacteriaceae.</title>
        <authorList>
            <person name="Qiu L."/>
            <person name="Zhang Q."/>
        </authorList>
    </citation>
    <scope>NUCLEOTIDE SEQUENCE</scope>
    <source>
        <strain evidence="2">DSM 25168</strain>
    </source>
</reference>
<dbReference type="KEGG" id="orp:MOP44_08395"/>
<evidence type="ECO:0000259" key="1">
    <source>
        <dbReference type="Pfam" id="PF14534"/>
    </source>
</evidence>
<feature type="domain" description="DUF4440" evidence="1">
    <location>
        <begin position="31"/>
        <end position="138"/>
    </location>
</feature>
<protein>
    <submittedName>
        <fullName evidence="2">Nuclear transport factor 2 family protein</fullName>
    </submittedName>
</protein>
<keyword evidence="3" id="KW-1185">Reference proteome</keyword>
<dbReference type="InterPro" id="IPR027843">
    <property type="entry name" value="DUF4440"/>
</dbReference>
<dbReference type="InterPro" id="IPR032710">
    <property type="entry name" value="NTF2-like_dom_sf"/>
</dbReference>
<sequence length="153" mass="17118">MSLVLLSLGSAAAQARSGMPRAERHESRHEIDQLEESWKDAILKHNVQAMDQLLAEDYIAITSNGTLQSKEQTLANLKAGTLHFSTIDFSDRKVRFYGQTALVTSMAEVNGNTGEGDLSGSYRFTRVYVRDPKGEWKIVSFEASRIREPGERK</sequence>
<dbReference type="Proteomes" id="UP001059380">
    <property type="component" value="Chromosome"/>
</dbReference>
<dbReference type="AlphaFoldDB" id="A0A9J7BTJ2"/>
<dbReference type="RefSeq" id="WP_260795585.1">
    <property type="nucleotide sequence ID" value="NZ_CP093313.1"/>
</dbReference>
<proteinExistence type="predicted"/>
<dbReference type="Pfam" id="PF14534">
    <property type="entry name" value="DUF4440"/>
    <property type="match status" value="1"/>
</dbReference>
<dbReference type="SUPFAM" id="SSF54427">
    <property type="entry name" value="NTF2-like"/>
    <property type="match status" value="1"/>
</dbReference>
<organism evidence="2 3">
    <name type="scientific">Occallatibacter riparius</name>
    <dbReference type="NCBI Taxonomy" id="1002689"/>
    <lineage>
        <taxon>Bacteria</taxon>
        <taxon>Pseudomonadati</taxon>
        <taxon>Acidobacteriota</taxon>
        <taxon>Terriglobia</taxon>
        <taxon>Terriglobales</taxon>
        <taxon>Acidobacteriaceae</taxon>
        <taxon>Occallatibacter</taxon>
    </lineage>
</organism>
<gene>
    <name evidence="2" type="ORF">MOP44_08395</name>
</gene>
<dbReference type="Gene3D" id="3.10.450.50">
    <property type="match status" value="1"/>
</dbReference>